<reference evidence="5" key="1">
    <citation type="submission" date="2008-01" db="EMBL/GenBank/DDBJ databases">
        <title>Complete sequence of chromosome of Caulobacter sp. K31.</title>
        <authorList>
            <consortium name="US DOE Joint Genome Institute"/>
            <person name="Copeland A."/>
            <person name="Lucas S."/>
            <person name="Lapidus A."/>
            <person name="Barry K."/>
            <person name="Glavina del Rio T."/>
            <person name="Dalin E."/>
            <person name="Tice H."/>
            <person name="Pitluck S."/>
            <person name="Bruce D."/>
            <person name="Goodwin L."/>
            <person name="Thompson L.S."/>
            <person name="Brettin T."/>
            <person name="Detter J.C."/>
            <person name="Han C."/>
            <person name="Schmutz J."/>
            <person name="Larimer F."/>
            <person name="Land M."/>
            <person name="Hauser L."/>
            <person name="Kyrpides N."/>
            <person name="Kim E."/>
            <person name="Stephens C."/>
            <person name="Richardson P."/>
        </authorList>
    </citation>
    <scope>NUCLEOTIDE SEQUENCE [LARGE SCALE GENOMIC DNA]</scope>
    <source>
        <strain evidence="5">K31</strain>
    </source>
</reference>
<dbReference type="SUPFAM" id="SSF50630">
    <property type="entry name" value="Acid proteases"/>
    <property type="match status" value="2"/>
</dbReference>
<organism evidence="5">
    <name type="scientific">Caulobacter sp. (strain K31)</name>
    <dbReference type="NCBI Taxonomy" id="366602"/>
    <lineage>
        <taxon>Bacteria</taxon>
        <taxon>Pseudomonadati</taxon>
        <taxon>Pseudomonadota</taxon>
        <taxon>Alphaproteobacteria</taxon>
        <taxon>Caulobacterales</taxon>
        <taxon>Caulobacteraceae</taxon>
        <taxon>Caulobacter</taxon>
    </lineage>
</organism>
<evidence type="ECO:0000259" key="4">
    <source>
        <dbReference type="PROSITE" id="PS50175"/>
    </source>
</evidence>
<dbReference type="eggNOG" id="COG3577">
    <property type="taxonomic scope" value="Bacteria"/>
</dbReference>
<gene>
    <name evidence="5" type="ordered locus">Caul_2763</name>
</gene>
<dbReference type="Pfam" id="PF13650">
    <property type="entry name" value="Asp_protease_2"/>
    <property type="match status" value="1"/>
</dbReference>
<dbReference type="Pfam" id="PF13975">
    <property type="entry name" value="gag-asp_proteas"/>
    <property type="match status" value="1"/>
</dbReference>
<dbReference type="InterPro" id="IPR001969">
    <property type="entry name" value="Aspartic_peptidase_AS"/>
</dbReference>
<dbReference type="PROSITE" id="PS50175">
    <property type="entry name" value="ASP_PROT_RETROV"/>
    <property type="match status" value="1"/>
</dbReference>
<sequence length="342" mass="36367" precursor="true">MLTRRNLTAGLGLSLMAEQAWARSATPAPLLQASLQTPPSSSIAPPPPTLPPQAEGQPPAVFLDTALDAIDRMTVEVFINGQGPFDFVVDTGADRSALSAPLAQRLGLARGADVMLHGVGGSALTPTAKVPLMVAGDSRMKDAELPVLPPERLGVDGLLGVDMLDRRNVIMDFRRKRLEVRRSTALTSALPGGREVSVVADARFGRLAIADARVSGVRCLAFVDSGSGASMGNMALANAIKLRLRRKPDPSMAIRLIGAAGEATLGELRVVRSIELGALRMTNIPLVMADLHIFDVWNLNSRPAVLLGVDVLRMFARVELDFGADRVKFRLGKGWGPPILQA</sequence>
<dbReference type="HOGENOM" id="CLU_064734_0_0_5"/>
<evidence type="ECO:0000256" key="3">
    <source>
        <dbReference type="SAM" id="SignalP"/>
    </source>
</evidence>
<name>B0SYX9_CAUSK</name>
<dbReference type="OrthoDB" id="107347at2"/>
<dbReference type="GO" id="GO:0004190">
    <property type="term" value="F:aspartic-type endopeptidase activity"/>
    <property type="evidence" value="ECO:0007669"/>
    <property type="project" value="InterPro"/>
</dbReference>
<dbReference type="EMBL" id="CP000927">
    <property type="protein sequence ID" value="ABZ71890.1"/>
    <property type="molecule type" value="Genomic_DNA"/>
</dbReference>
<accession>B0SYX9</accession>
<dbReference type="InterPro" id="IPR001995">
    <property type="entry name" value="Peptidase_A2_cat"/>
</dbReference>
<dbReference type="InterPro" id="IPR021109">
    <property type="entry name" value="Peptidase_aspartic_dom_sf"/>
</dbReference>
<evidence type="ECO:0000313" key="5">
    <source>
        <dbReference type="EMBL" id="ABZ71890.1"/>
    </source>
</evidence>
<keyword evidence="1" id="KW-0378">Hydrolase</keyword>
<feature type="signal peptide" evidence="3">
    <location>
        <begin position="1"/>
        <end position="22"/>
    </location>
</feature>
<dbReference type="CDD" id="cd05483">
    <property type="entry name" value="retropepsin_like_bacteria"/>
    <property type="match status" value="1"/>
</dbReference>
<proteinExistence type="predicted"/>
<dbReference type="KEGG" id="cak:Caul_2763"/>
<feature type="chain" id="PRO_5002752909" evidence="3">
    <location>
        <begin position="23"/>
        <end position="342"/>
    </location>
</feature>
<dbReference type="AlphaFoldDB" id="B0SYX9"/>
<protein>
    <submittedName>
        <fullName evidence="5">Peptidase A2A retrovirus catalytic</fullName>
    </submittedName>
</protein>
<dbReference type="Gene3D" id="2.40.70.10">
    <property type="entry name" value="Acid Proteases"/>
    <property type="match status" value="2"/>
</dbReference>
<keyword evidence="3" id="KW-0732">Signal</keyword>
<dbReference type="GO" id="GO:0006508">
    <property type="term" value="P:proteolysis"/>
    <property type="evidence" value="ECO:0007669"/>
    <property type="project" value="InterPro"/>
</dbReference>
<evidence type="ECO:0000256" key="1">
    <source>
        <dbReference type="ARBA" id="ARBA00022801"/>
    </source>
</evidence>
<evidence type="ECO:0000256" key="2">
    <source>
        <dbReference type="SAM" id="MobiDB-lite"/>
    </source>
</evidence>
<dbReference type="InterPro" id="IPR034122">
    <property type="entry name" value="Retropepsin-like_bacterial"/>
</dbReference>
<dbReference type="STRING" id="366602.Caul_2763"/>
<feature type="region of interest" description="Disordered" evidence="2">
    <location>
        <begin position="32"/>
        <end position="58"/>
    </location>
</feature>
<dbReference type="PROSITE" id="PS00141">
    <property type="entry name" value="ASP_PROTEASE"/>
    <property type="match status" value="1"/>
</dbReference>
<feature type="domain" description="Peptidase A2" evidence="4">
    <location>
        <begin position="85"/>
        <end position="163"/>
    </location>
</feature>